<dbReference type="SUPFAM" id="SSF52540">
    <property type="entry name" value="P-loop containing nucleoside triphosphate hydrolases"/>
    <property type="match status" value="1"/>
</dbReference>
<dbReference type="Gene3D" id="3.40.50.300">
    <property type="entry name" value="P-loop containing nucleotide triphosphate hydrolases"/>
    <property type="match status" value="1"/>
</dbReference>
<sequence>APLTPPISDQAPLTPPISEQAPLTPPISDQVPLTPPISDQVPLTPPISDQAPLTPPICDQVPLTSPIRVEIPGDDLHAHIDKVLNLDIRDDDIYLATYPKAGTHWMWEIIQMLLKGIPEYDKRVKESAFLDFRPPETVNSIPSPRVLNCHYPVTLTPKRVISKGIKIIHVQRNFKDICVSAFHHLKTFKLYGAETFDDFLPIMIGSYGIHFFCSWAEYVRGWERFTNDNPGDVLNIYFEDLKEDPVREIAKVDKFLETGQDEGMFKQIAEACHFTNMKKANKEIKENNFNTEVDMYRKGEVGDWKNWFTVAQSERVDQWLEENMLGSQLNFRDAL</sequence>
<accession>A0ABY7FPL2</accession>
<reference evidence="5" key="1">
    <citation type="submission" date="2022-11" db="EMBL/GenBank/DDBJ databases">
        <title>Centuries of genome instability and evolution in soft-shell clam transmissible cancer (bioRxiv).</title>
        <authorList>
            <person name="Hart S.F.M."/>
            <person name="Yonemitsu M.A."/>
            <person name="Giersch R.M."/>
            <person name="Beal B.F."/>
            <person name="Arriagada G."/>
            <person name="Davis B.W."/>
            <person name="Ostrander E.A."/>
            <person name="Goff S.P."/>
            <person name="Metzger M.J."/>
        </authorList>
    </citation>
    <scope>NUCLEOTIDE SEQUENCE</scope>
    <source>
        <strain evidence="5">MELC-2E11</strain>
        <tissue evidence="5">Siphon/mantle</tissue>
    </source>
</reference>
<keyword evidence="2" id="KW-0808">Transferase</keyword>
<keyword evidence="6" id="KW-1185">Reference proteome</keyword>
<evidence type="ECO:0000256" key="3">
    <source>
        <dbReference type="SAM" id="MobiDB-lite"/>
    </source>
</evidence>
<comment type="similarity">
    <text evidence="1">Belongs to the sulfotransferase 1 family.</text>
</comment>
<dbReference type="Pfam" id="PF00685">
    <property type="entry name" value="Sulfotransfer_1"/>
    <property type="match status" value="1"/>
</dbReference>
<evidence type="ECO:0000259" key="4">
    <source>
        <dbReference type="Pfam" id="PF00685"/>
    </source>
</evidence>
<dbReference type="EMBL" id="CP111024">
    <property type="protein sequence ID" value="WAR22819.1"/>
    <property type="molecule type" value="Genomic_DNA"/>
</dbReference>
<dbReference type="InterPro" id="IPR027417">
    <property type="entry name" value="P-loop_NTPase"/>
</dbReference>
<feature type="non-terminal residue" evidence="5">
    <location>
        <position position="335"/>
    </location>
</feature>
<protein>
    <submittedName>
        <fullName evidence="5">ST1B1-like protein</fullName>
    </submittedName>
</protein>
<evidence type="ECO:0000313" key="5">
    <source>
        <dbReference type="EMBL" id="WAR22819.1"/>
    </source>
</evidence>
<dbReference type="InterPro" id="IPR000863">
    <property type="entry name" value="Sulfotransferase_dom"/>
</dbReference>
<proteinExistence type="inferred from homology"/>
<dbReference type="PANTHER" id="PTHR11783">
    <property type="entry name" value="SULFOTRANSFERASE SULT"/>
    <property type="match status" value="1"/>
</dbReference>
<organism evidence="5 6">
    <name type="scientific">Mya arenaria</name>
    <name type="common">Soft-shell clam</name>
    <dbReference type="NCBI Taxonomy" id="6604"/>
    <lineage>
        <taxon>Eukaryota</taxon>
        <taxon>Metazoa</taxon>
        <taxon>Spiralia</taxon>
        <taxon>Lophotrochozoa</taxon>
        <taxon>Mollusca</taxon>
        <taxon>Bivalvia</taxon>
        <taxon>Autobranchia</taxon>
        <taxon>Heteroconchia</taxon>
        <taxon>Euheterodonta</taxon>
        <taxon>Imparidentia</taxon>
        <taxon>Neoheterodontei</taxon>
        <taxon>Myida</taxon>
        <taxon>Myoidea</taxon>
        <taxon>Myidae</taxon>
        <taxon>Mya</taxon>
    </lineage>
</organism>
<name>A0ABY7FPL2_MYAAR</name>
<evidence type="ECO:0000313" key="6">
    <source>
        <dbReference type="Proteomes" id="UP001164746"/>
    </source>
</evidence>
<feature type="domain" description="Sulfotransferase" evidence="4">
    <location>
        <begin position="90"/>
        <end position="326"/>
    </location>
</feature>
<feature type="region of interest" description="Disordered" evidence="3">
    <location>
        <begin position="1"/>
        <end position="53"/>
    </location>
</feature>
<dbReference type="Proteomes" id="UP001164746">
    <property type="component" value="Chromosome 13"/>
</dbReference>
<gene>
    <name evidence="5" type="ORF">MAR_036488</name>
</gene>
<evidence type="ECO:0000256" key="1">
    <source>
        <dbReference type="ARBA" id="ARBA00005771"/>
    </source>
</evidence>
<evidence type="ECO:0000256" key="2">
    <source>
        <dbReference type="ARBA" id="ARBA00022679"/>
    </source>
</evidence>